<dbReference type="EMBL" id="JBITGY010000013">
    <property type="protein sequence ID" value="MFI6503951.1"/>
    <property type="molecule type" value="Genomic_DNA"/>
</dbReference>
<reference evidence="2 3" key="1">
    <citation type="submission" date="2024-10" db="EMBL/GenBank/DDBJ databases">
        <title>The Natural Products Discovery Center: Release of the First 8490 Sequenced Strains for Exploring Actinobacteria Biosynthetic Diversity.</title>
        <authorList>
            <person name="Kalkreuter E."/>
            <person name="Kautsar S.A."/>
            <person name="Yang D."/>
            <person name="Bader C.D."/>
            <person name="Teijaro C.N."/>
            <person name="Fluegel L."/>
            <person name="Davis C.M."/>
            <person name="Simpson J.R."/>
            <person name="Lauterbach L."/>
            <person name="Steele A.D."/>
            <person name="Gui C."/>
            <person name="Meng S."/>
            <person name="Li G."/>
            <person name="Viehrig K."/>
            <person name="Ye F."/>
            <person name="Su P."/>
            <person name="Kiefer A.F."/>
            <person name="Nichols A."/>
            <person name="Cepeda A.J."/>
            <person name="Yan W."/>
            <person name="Fan B."/>
            <person name="Jiang Y."/>
            <person name="Adhikari A."/>
            <person name="Zheng C.-J."/>
            <person name="Schuster L."/>
            <person name="Cowan T.M."/>
            <person name="Smanski M.J."/>
            <person name="Chevrette M.G."/>
            <person name="De Carvalho L.P.S."/>
            <person name="Shen B."/>
        </authorList>
    </citation>
    <scope>NUCLEOTIDE SEQUENCE [LARGE SCALE GENOMIC DNA]</scope>
    <source>
        <strain evidence="2 3">NPDC050545</strain>
    </source>
</reference>
<dbReference type="Proteomes" id="UP001612741">
    <property type="component" value="Unassembled WGS sequence"/>
</dbReference>
<accession>A0ABW7Z7E6</accession>
<evidence type="ECO:0000256" key="1">
    <source>
        <dbReference type="SAM" id="Phobius"/>
    </source>
</evidence>
<comment type="caution">
    <text evidence="2">The sequence shown here is derived from an EMBL/GenBank/DDBJ whole genome shotgun (WGS) entry which is preliminary data.</text>
</comment>
<proteinExistence type="predicted"/>
<name>A0ABW7Z7E6_9ACTN</name>
<evidence type="ECO:0000313" key="2">
    <source>
        <dbReference type="EMBL" id="MFI6503951.1"/>
    </source>
</evidence>
<keyword evidence="3" id="KW-1185">Reference proteome</keyword>
<feature type="transmembrane region" description="Helical" evidence="1">
    <location>
        <begin position="20"/>
        <end position="51"/>
    </location>
</feature>
<evidence type="ECO:0000313" key="3">
    <source>
        <dbReference type="Proteomes" id="UP001612741"/>
    </source>
</evidence>
<dbReference type="RefSeq" id="WP_397089714.1">
    <property type="nucleotide sequence ID" value="NZ_JBITGY010000013.1"/>
</dbReference>
<keyword evidence="1" id="KW-0812">Transmembrane</keyword>
<gene>
    <name evidence="2" type="ORF">ACIBG2_41660</name>
</gene>
<protein>
    <submittedName>
        <fullName evidence="2">Uncharacterized protein</fullName>
    </submittedName>
</protein>
<keyword evidence="1" id="KW-0472">Membrane</keyword>
<organism evidence="2 3">
    <name type="scientific">Nonomuraea typhae</name>
    <dbReference type="NCBI Taxonomy" id="2603600"/>
    <lineage>
        <taxon>Bacteria</taxon>
        <taxon>Bacillati</taxon>
        <taxon>Actinomycetota</taxon>
        <taxon>Actinomycetes</taxon>
        <taxon>Streptosporangiales</taxon>
        <taxon>Streptosporangiaceae</taxon>
        <taxon>Nonomuraea</taxon>
    </lineage>
</organism>
<sequence>MIPQLVSVRVKRPGRRRVRLWVPVVPAALLLAPILVPAVLGGVVACLVYRIDAVRALGTGWRVLCALPGTRFDVEFSGTAVLVAVR</sequence>
<keyword evidence="1" id="KW-1133">Transmembrane helix</keyword>